<evidence type="ECO:0000313" key="2">
    <source>
        <dbReference type="Proteomes" id="UP000236291"/>
    </source>
</evidence>
<evidence type="ECO:0000313" key="1">
    <source>
        <dbReference type="EMBL" id="PNX64550.1"/>
    </source>
</evidence>
<gene>
    <name evidence="1" type="ORF">L195_g062170</name>
</gene>
<organism evidence="1 2">
    <name type="scientific">Trifolium pratense</name>
    <name type="common">Red clover</name>
    <dbReference type="NCBI Taxonomy" id="57577"/>
    <lineage>
        <taxon>Eukaryota</taxon>
        <taxon>Viridiplantae</taxon>
        <taxon>Streptophyta</taxon>
        <taxon>Embryophyta</taxon>
        <taxon>Tracheophyta</taxon>
        <taxon>Spermatophyta</taxon>
        <taxon>Magnoliopsida</taxon>
        <taxon>eudicotyledons</taxon>
        <taxon>Gunneridae</taxon>
        <taxon>Pentapetalae</taxon>
        <taxon>rosids</taxon>
        <taxon>fabids</taxon>
        <taxon>Fabales</taxon>
        <taxon>Fabaceae</taxon>
        <taxon>Papilionoideae</taxon>
        <taxon>50 kb inversion clade</taxon>
        <taxon>NPAAA clade</taxon>
        <taxon>Hologalegina</taxon>
        <taxon>IRL clade</taxon>
        <taxon>Trifolieae</taxon>
        <taxon>Trifolium</taxon>
    </lineage>
</organism>
<dbReference type="Proteomes" id="UP000236291">
    <property type="component" value="Unassembled WGS sequence"/>
</dbReference>
<feature type="non-terminal residue" evidence="1">
    <location>
        <position position="88"/>
    </location>
</feature>
<proteinExistence type="predicted"/>
<dbReference type="AlphaFoldDB" id="A0A2K3KE39"/>
<accession>A0A2K3KE39</accession>
<dbReference type="EMBL" id="ASHM01167670">
    <property type="protein sequence ID" value="PNX64550.1"/>
    <property type="molecule type" value="Genomic_DNA"/>
</dbReference>
<protein>
    <submittedName>
        <fullName evidence="1">Uncharacterized protein</fullName>
    </submittedName>
</protein>
<reference evidence="1 2" key="2">
    <citation type="journal article" date="2017" name="Front. Plant Sci.">
        <title>Gene Classification and Mining of Molecular Markers Useful in Red Clover (Trifolium pratense) Breeding.</title>
        <authorList>
            <person name="Istvanek J."/>
            <person name="Dluhosova J."/>
            <person name="Dluhos P."/>
            <person name="Patkova L."/>
            <person name="Nedelnik J."/>
            <person name="Repkova J."/>
        </authorList>
    </citation>
    <scope>NUCLEOTIDE SEQUENCE [LARGE SCALE GENOMIC DNA]</scope>
    <source>
        <strain evidence="2">cv. Tatra</strain>
        <tissue evidence="1">Young leaves</tissue>
    </source>
</reference>
<sequence>MRLDDVSCQIHLLIKARLLNHSNIMNKAAVVNLKVNFIGLDLVDAAWEVTTTKEAHAQFAYQKSLLQKHFRVAHRAERDEDEINIHMY</sequence>
<name>A0A2K3KE39_TRIPR</name>
<reference evidence="1 2" key="1">
    <citation type="journal article" date="2014" name="Am. J. Bot.">
        <title>Genome assembly and annotation for red clover (Trifolium pratense; Fabaceae).</title>
        <authorList>
            <person name="Istvanek J."/>
            <person name="Jaros M."/>
            <person name="Krenek A."/>
            <person name="Repkova J."/>
        </authorList>
    </citation>
    <scope>NUCLEOTIDE SEQUENCE [LARGE SCALE GENOMIC DNA]</scope>
    <source>
        <strain evidence="2">cv. Tatra</strain>
        <tissue evidence="1">Young leaves</tissue>
    </source>
</reference>
<comment type="caution">
    <text evidence="1">The sequence shown here is derived from an EMBL/GenBank/DDBJ whole genome shotgun (WGS) entry which is preliminary data.</text>
</comment>